<evidence type="ECO:0000313" key="2">
    <source>
        <dbReference type="Proteomes" id="UP000005239"/>
    </source>
</evidence>
<organism evidence="1 2">
    <name type="scientific">Pristionchus pacificus</name>
    <name type="common">Parasitic nematode worm</name>
    <dbReference type="NCBI Taxonomy" id="54126"/>
    <lineage>
        <taxon>Eukaryota</taxon>
        <taxon>Metazoa</taxon>
        <taxon>Ecdysozoa</taxon>
        <taxon>Nematoda</taxon>
        <taxon>Chromadorea</taxon>
        <taxon>Rhabditida</taxon>
        <taxon>Rhabditina</taxon>
        <taxon>Diplogasteromorpha</taxon>
        <taxon>Diplogasteroidea</taxon>
        <taxon>Neodiplogasteridae</taxon>
        <taxon>Pristionchus</taxon>
    </lineage>
</organism>
<keyword evidence="2" id="KW-1185">Reference proteome</keyword>
<reference evidence="1" key="2">
    <citation type="submission" date="2022-06" db="UniProtKB">
        <authorList>
            <consortium name="EnsemblMetazoa"/>
        </authorList>
    </citation>
    <scope>IDENTIFICATION</scope>
    <source>
        <strain evidence="1">PS312</strain>
    </source>
</reference>
<dbReference type="Proteomes" id="UP000005239">
    <property type="component" value="Unassembled WGS sequence"/>
</dbReference>
<sequence length="401" mass="46582">MSMFVFASWSPLNYFEAVMALLVLLYTVYFMWTVNRTCLIHRNLRRLLTFFSFFDIVTVSWRMVELAVPSEIINPNIHKVVKFSILMLSSLSLFDLLYERYHAVYHYRTYHEEKKPILLLGMLAAKVHHCSIVIIYSSLESAFFFLRATIFMDSYYFTCILFSILTSSFFLMYLVFVKVTTALKKERENTYDVNMKYSIDECEKASTMLRFFIPFQASANMLMVGALTVILLHITPQLPDYVPLAHSLLYLLFICTRVLMGNSIAIYKNEILKNIVMTDMRRICLKKRVAHMAPDTGNQVLTAMDGSTPIRIDRLDVGNVRMEALDEIWNSDKAPESAIRETLKVKRETVSRAAKESQKRAKIEKKVRVREQREVDPNEIEMDVRTNSTIATSYQSINSIV</sequence>
<proteinExistence type="predicted"/>
<dbReference type="EnsemblMetazoa" id="PPA39652.1">
    <property type="protein sequence ID" value="PPA39652.1"/>
    <property type="gene ID" value="WBGene00278021"/>
</dbReference>
<evidence type="ECO:0000313" key="1">
    <source>
        <dbReference type="EnsemblMetazoa" id="PPA39652.1"/>
    </source>
</evidence>
<gene>
    <name evidence="1" type="primary">WBGene00278021</name>
</gene>
<name>A0A2A6BC49_PRIPA</name>
<accession>A0A8R1UV62</accession>
<protein>
    <submittedName>
        <fullName evidence="1">Uncharacterized protein</fullName>
    </submittedName>
</protein>
<accession>A0A2A6BC49</accession>
<dbReference type="AlphaFoldDB" id="A0A2A6BC49"/>
<reference evidence="2" key="1">
    <citation type="journal article" date="2008" name="Nat. Genet.">
        <title>The Pristionchus pacificus genome provides a unique perspective on nematode lifestyle and parasitism.</title>
        <authorList>
            <person name="Dieterich C."/>
            <person name="Clifton S.W."/>
            <person name="Schuster L.N."/>
            <person name="Chinwalla A."/>
            <person name="Delehaunty K."/>
            <person name="Dinkelacker I."/>
            <person name="Fulton L."/>
            <person name="Fulton R."/>
            <person name="Godfrey J."/>
            <person name="Minx P."/>
            <person name="Mitreva M."/>
            <person name="Roeseler W."/>
            <person name="Tian H."/>
            <person name="Witte H."/>
            <person name="Yang S.P."/>
            <person name="Wilson R.K."/>
            <person name="Sommer R.J."/>
        </authorList>
    </citation>
    <scope>NUCLEOTIDE SEQUENCE [LARGE SCALE GENOMIC DNA]</scope>
    <source>
        <strain evidence="2">PS312</strain>
    </source>
</reference>